<evidence type="ECO:0000313" key="1">
    <source>
        <dbReference type="EMBL" id="CAB4863681.1"/>
    </source>
</evidence>
<dbReference type="SUPFAM" id="SSF53448">
    <property type="entry name" value="Nucleotide-diphospho-sugar transferases"/>
    <property type="match status" value="1"/>
</dbReference>
<sequence length="333" mass="37557">MKNPETFPHPIGLMLFNRFEYSQQVLMSLSAQTLPVDQSKLYISIDGYSGSKAELQGKPDSTHAIEELARATFPNATIRRAEKNIGIAEVYFALEVSMLESHPDANWIGFFEEDYVPSPDYLEITSQLASAAQPIDDIAVVAATGETLDPDNRDVQGIFPIGHLWAYLVRVAHVRERRDDLEVFRQQMSGRPYWDRDKIALALVMASRGVFPIGVANDYQRLSLMFRFNRIGVTTGLSYGEYIGVEGEHMTEKSFARFKFSAPTTVPFDIATVDFSASISTLRDQYRADFAKSLAEQYVIPKIRAFTAQKSFKSLPRRRRVASLLGQAFRALF</sequence>
<proteinExistence type="predicted"/>
<dbReference type="InterPro" id="IPR029044">
    <property type="entry name" value="Nucleotide-diphossugar_trans"/>
</dbReference>
<protein>
    <submittedName>
        <fullName evidence="1">Unannotated protein</fullName>
    </submittedName>
</protein>
<gene>
    <name evidence="1" type="ORF">UFOPK3364_00387</name>
</gene>
<name>A0A6J7D0I9_9ZZZZ</name>
<dbReference type="AlphaFoldDB" id="A0A6J7D0I9"/>
<reference evidence="1" key="1">
    <citation type="submission" date="2020-05" db="EMBL/GenBank/DDBJ databases">
        <authorList>
            <person name="Chiriac C."/>
            <person name="Salcher M."/>
            <person name="Ghai R."/>
            <person name="Kavagutti S V."/>
        </authorList>
    </citation>
    <scope>NUCLEOTIDE SEQUENCE</scope>
</reference>
<dbReference type="EMBL" id="CAFBLO010000024">
    <property type="protein sequence ID" value="CAB4863681.1"/>
    <property type="molecule type" value="Genomic_DNA"/>
</dbReference>
<dbReference type="Gene3D" id="3.90.550.10">
    <property type="entry name" value="Spore Coat Polysaccharide Biosynthesis Protein SpsA, Chain A"/>
    <property type="match status" value="1"/>
</dbReference>
<organism evidence="1">
    <name type="scientific">freshwater metagenome</name>
    <dbReference type="NCBI Taxonomy" id="449393"/>
    <lineage>
        <taxon>unclassified sequences</taxon>
        <taxon>metagenomes</taxon>
        <taxon>ecological metagenomes</taxon>
    </lineage>
</organism>
<accession>A0A6J7D0I9</accession>